<reference evidence="1" key="1">
    <citation type="submission" date="2021-06" db="EMBL/GenBank/DDBJ databases">
        <authorList>
            <person name="Kallberg Y."/>
            <person name="Tangrot J."/>
            <person name="Rosling A."/>
        </authorList>
    </citation>
    <scope>NUCLEOTIDE SEQUENCE</scope>
    <source>
        <strain evidence="1">FL130A</strain>
    </source>
</reference>
<dbReference type="Pfam" id="PF12239">
    <property type="entry name" value="DUF3605"/>
    <property type="match status" value="1"/>
</dbReference>
<evidence type="ECO:0000313" key="2">
    <source>
        <dbReference type="Proteomes" id="UP000789508"/>
    </source>
</evidence>
<accession>A0A9N8ZPG8</accession>
<dbReference type="AlphaFoldDB" id="A0A9N8ZPG8"/>
<proteinExistence type="predicted"/>
<comment type="caution">
    <text evidence="1">The sequence shown here is derived from an EMBL/GenBank/DDBJ whole genome shotgun (WGS) entry which is preliminary data.</text>
</comment>
<organism evidence="1 2">
    <name type="scientific">Ambispora leptoticha</name>
    <dbReference type="NCBI Taxonomy" id="144679"/>
    <lineage>
        <taxon>Eukaryota</taxon>
        <taxon>Fungi</taxon>
        <taxon>Fungi incertae sedis</taxon>
        <taxon>Mucoromycota</taxon>
        <taxon>Glomeromycotina</taxon>
        <taxon>Glomeromycetes</taxon>
        <taxon>Archaeosporales</taxon>
        <taxon>Ambisporaceae</taxon>
        <taxon>Ambispora</taxon>
    </lineage>
</organism>
<gene>
    <name evidence="1" type="ORF">ALEPTO_LOCUS3552</name>
</gene>
<protein>
    <submittedName>
        <fullName evidence="1">5483_t:CDS:1</fullName>
    </submittedName>
</protein>
<name>A0A9N8ZPG8_9GLOM</name>
<evidence type="ECO:0000313" key="1">
    <source>
        <dbReference type="EMBL" id="CAG8502414.1"/>
    </source>
</evidence>
<dbReference type="PANTHER" id="PTHR35020:SF2">
    <property type="entry name" value="N-ACETYLGLUCOSAMINE-INDUCED PROTEIN 1"/>
    <property type="match status" value="1"/>
</dbReference>
<dbReference type="InterPro" id="IPR022036">
    <property type="entry name" value="DUF3605"/>
</dbReference>
<keyword evidence="2" id="KW-1185">Reference proteome</keyword>
<dbReference type="GO" id="GO:0005737">
    <property type="term" value="C:cytoplasm"/>
    <property type="evidence" value="ECO:0007669"/>
    <property type="project" value="TreeGrafter"/>
</dbReference>
<dbReference type="PANTHER" id="PTHR35020">
    <property type="entry name" value="N-ACETYLGLUCOSAMINE-INDUCED PROTEIN 1"/>
    <property type="match status" value="1"/>
</dbReference>
<sequence>MSKTTNDLLASFPFPPINKDEDYKVPLLNWEQVREIIEQGRLELFIREKEVTTEYRRFRKEKIEEYGTIENYVRKKILNWPDLPENPQISSASLSITVNNSLSTANTDAHEKRPISQYFYAEIPATHYALLENDFPYAIESSIKHFILWSKLAFTPGSMQEVDRFLRAKFPRNKEWLFFVNLPHLQSVQGVSHAHVFVRDIPSKTNNCEQDQVEDKRV</sequence>
<dbReference type="GO" id="GO:0006044">
    <property type="term" value="P:N-acetylglucosamine metabolic process"/>
    <property type="evidence" value="ECO:0007669"/>
    <property type="project" value="TreeGrafter"/>
</dbReference>
<dbReference type="OrthoDB" id="498286at2759"/>
<dbReference type="Proteomes" id="UP000789508">
    <property type="component" value="Unassembled WGS sequence"/>
</dbReference>
<dbReference type="EMBL" id="CAJVPS010000672">
    <property type="protein sequence ID" value="CAG8502414.1"/>
    <property type="molecule type" value="Genomic_DNA"/>
</dbReference>